<dbReference type="Gene3D" id="3.30.559.10">
    <property type="entry name" value="Chloramphenicol acetyltransferase-like domain"/>
    <property type="match status" value="1"/>
</dbReference>
<name>A0A445K4D4_GLYSO</name>
<gene>
    <name evidence="2" type="ORF">D0Y65_013692</name>
</gene>
<dbReference type="PANTHER" id="PTHR31896">
    <property type="entry name" value="FAMILY REGULATORY PROTEIN, PUTATIVE (AFU_ORTHOLOGUE AFUA_3G14730)-RELATED"/>
    <property type="match status" value="1"/>
</dbReference>
<dbReference type="Pfam" id="PF02458">
    <property type="entry name" value="Transferase"/>
    <property type="match status" value="1"/>
</dbReference>
<dbReference type="InterPro" id="IPR023213">
    <property type="entry name" value="CAT-like_dom_sf"/>
</dbReference>
<evidence type="ECO:0000313" key="2">
    <source>
        <dbReference type="EMBL" id="RZC05711.1"/>
    </source>
</evidence>
<evidence type="ECO:0000256" key="1">
    <source>
        <dbReference type="ARBA" id="ARBA00022679"/>
    </source>
</evidence>
<evidence type="ECO:0000313" key="3">
    <source>
        <dbReference type="Proteomes" id="UP000289340"/>
    </source>
</evidence>
<sequence length="189" mass="21269">MPLLSIQVTELVDAVFIGCSMNHVIGHATDVPIDNRWFPKDCAPPINLPFKHHDEIISRYETPLLRERSFHFSAESIAKLKAKANSESNTPKISSFQSLSALVWRSNLQGLLEKGLGWAAWKLHQAVARVVLQSLKVWLESPFVIQIGRFFDPLLCDDGWLAQAVKEVEALLESDEEFMNAVSVSNPLY</sequence>
<proteinExistence type="predicted"/>
<keyword evidence="3" id="KW-1185">Reference proteome</keyword>
<comment type="caution">
    <text evidence="2">The sequence shown here is derived from an EMBL/GenBank/DDBJ whole genome shotgun (WGS) entry which is preliminary data.</text>
</comment>
<reference evidence="2 3" key="1">
    <citation type="submission" date="2018-09" db="EMBL/GenBank/DDBJ databases">
        <title>A high-quality reference genome of wild soybean provides a powerful tool to mine soybean genomes.</title>
        <authorList>
            <person name="Xie M."/>
            <person name="Chung C.Y.L."/>
            <person name="Li M.-W."/>
            <person name="Wong F.-L."/>
            <person name="Chan T.-F."/>
            <person name="Lam H.-M."/>
        </authorList>
    </citation>
    <scope>NUCLEOTIDE SEQUENCE [LARGE SCALE GENOMIC DNA]</scope>
    <source>
        <strain evidence="3">cv. W05</strain>
        <tissue evidence="2">Hypocotyl of etiolated seedlings</tissue>
    </source>
</reference>
<keyword evidence="1 2" id="KW-0808">Transferase</keyword>
<dbReference type="AlphaFoldDB" id="A0A445K4D4"/>
<dbReference type="GO" id="GO:0016740">
    <property type="term" value="F:transferase activity"/>
    <property type="evidence" value="ECO:0007669"/>
    <property type="project" value="UniProtKB-KW"/>
</dbReference>
<protein>
    <submittedName>
        <fullName evidence="2">Putative acetyltransferase</fullName>
    </submittedName>
</protein>
<dbReference type="EMBL" id="QZWG01000006">
    <property type="protein sequence ID" value="RZC05711.1"/>
    <property type="molecule type" value="Genomic_DNA"/>
</dbReference>
<dbReference type="InterPro" id="IPR051283">
    <property type="entry name" value="Sec_Metabolite_Acyltrans"/>
</dbReference>
<dbReference type="Proteomes" id="UP000289340">
    <property type="component" value="Chromosome 6"/>
</dbReference>
<dbReference type="PANTHER" id="PTHR31896:SF12">
    <property type="entry name" value="HXXXD-TYPE ACYL-TRANSFERASE FAMILY PROTEIN"/>
    <property type="match status" value="1"/>
</dbReference>
<accession>A0A445K4D4</accession>
<organism evidence="2 3">
    <name type="scientific">Glycine soja</name>
    <name type="common">Wild soybean</name>
    <dbReference type="NCBI Taxonomy" id="3848"/>
    <lineage>
        <taxon>Eukaryota</taxon>
        <taxon>Viridiplantae</taxon>
        <taxon>Streptophyta</taxon>
        <taxon>Embryophyta</taxon>
        <taxon>Tracheophyta</taxon>
        <taxon>Spermatophyta</taxon>
        <taxon>Magnoliopsida</taxon>
        <taxon>eudicotyledons</taxon>
        <taxon>Gunneridae</taxon>
        <taxon>Pentapetalae</taxon>
        <taxon>rosids</taxon>
        <taxon>fabids</taxon>
        <taxon>Fabales</taxon>
        <taxon>Fabaceae</taxon>
        <taxon>Papilionoideae</taxon>
        <taxon>50 kb inversion clade</taxon>
        <taxon>NPAAA clade</taxon>
        <taxon>indigoferoid/millettioid clade</taxon>
        <taxon>Phaseoleae</taxon>
        <taxon>Glycine</taxon>
        <taxon>Glycine subgen. Soja</taxon>
    </lineage>
</organism>